<protein>
    <submittedName>
        <fullName evidence="1">Uncharacterized protein</fullName>
    </submittedName>
</protein>
<evidence type="ECO:0000313" key="1">
    <source>
        <dbReference type="EMBL" id="ELS58876.1"/>
    </source>
</evidence>
<comment type="caution">
    <text evidence="1">The sequence shown here is derived from an EMBL/GenBank/DDBJ whole genome shotgun (WGS) entry which is preliminary data.</text>
</comment>
<name>L8PMQ0_STRVR</name>
<accession>L8PMQ0</accession>
<organism evidence="1 2">
    <name type="scientific">Streptomyces viridochromogenes Tue57</name>
    <dbReference type="NCBI Taxonomy" id="1160705"/>
    <lineage>
        <taxon>Bacteria</taxon>
        <taxon>Bacillati</taxon>
        <taxon>Actinomycetota</taxon>
        <taxon>Actinomycetes</taxon>
        <taxon>Kitasatosporales</taxon>
        <taxon>Streptomycetaceae</taxon>
        <taxon>Streptomyces</taxon>
    </lineage>
</organism>
<dbReference type="InterPro" id="IPR045683">
    <property type="entry name" value="DUF6192"/>
</dbReference>
<dbReference type="EMBL" id="AMLP01000007">
    <property type="protein sequence ID" value="ELS58876.1"/>
    <property type="molecule type" value="Genomic_DNA"/>
</dbReference>
<sequence>MRNDTTRMLVNRAWFDNSNETRERSGSASRPFGGIEHTNEYLDLVGSCHGFVATAR</sequence>
<proteinExistence type="predicted"/>
<dbReference type="RefSeq" id="WP_003995474.1">
    <property type="nucleotide sequence ID" value="NZ_AMLP01000007.1"/>
</dbReference>
<dbReference type="Pfam" id="PF19691">
    <property type="entry name" value="DUF6192"/>
    <property type="match status" value="1"/>
</dbReference>
<dbReference type="AlphaFoldDB" id="L8PMQ0"/>
<dbReference type="Proteomes" id="UP000011205">
    <property type="component" value="Unassembled WGS sequence"/>
</dbReference>
<dbReference type="PATRIC" id="fig|1160705.3.peg.127"/>
<gene>
    <name evidence="1" type="ORF">STVIR_0129</name>
</gene>
<reference evidence="1 2" key="1">
    <citation type="journal article" date="2013" name="Genome Announc.">
        <title>Draft Genome Sequence of Streptomyces viridochromogenes Strain Tu57, Producer of Avilamycin.</title>
        <authorList>
            <person name="Gruning B.A."/>
            <person name="Erxleben A."/>
            <person name="Hahnlein A."/>
            <person name="Gunther S."/>
        </authorList>
    </citation>
    <scope>NUCLEOTIDE SEQUENCE [LARGE SCALE GENOMIC DNA]</scope>
    <source>
        <strain evidence="1 2">Tue57</strain>
    </source>
</reference>
<evidence type="ECO:0000313" key="2">
    <source>
        <dbReference type="Proteomes" id="UP000011205"/>
    </source>
</evidence>